<dbReference type="InterPro" id="IPR051908">
    <property type="entry name" value="Ribosomal_N-acetyltransferase"/>
</dbReference>
<accession>A0A8S9UZV9</accession>
<evidence type="ECO:0000313" key="1">
    <source>
        <dbReference type="EMBL" id="KAF4146696.1"/>
    </source>
</evidence>
<name>A0A8S9UZV9_PHYIN</name>
<protein>
    <submittedName>
        <fullName evidence="1">Putative N-acetyltransferase domain-containing protein</fullName>
    </submittedName>
</protein>
<dbReference type="EMBL" id="JAACNO010000569">
    <property type="protein sequence ID" value="KAF4146696.1"/>
    <property type="molecule type" value="Genomic_DNA"/>
</dbReference>
<gene>
    <name evidence="1" type="ORF">GN958_ATG04109</name>
</gene>
<proteinExistence type="predicted"/>
<dbReference type="GO" id="GO:0008999">
    <property type="term" value="F:protein-N-terminal-alanine acetyltransferase activity"/>
    <property type="evidence" value="ECO:0007669"/>
    <property type="project" value="TreeGrafter"/>
</dbReference>
<dbReference type="AlphaFoldDB" id="A0A8S9UZV9"/>
<reference evidence="1" key="1">
    <citation type="submission" date="2020-03" db="EMBL/GenBank/DDBJ databases">
        <title>Hybrid Assembly of Korean Phytophthora infestans isolates.</title>
        <authorList>
            <person name="Prokchorchik M."/>
            <person name="Lee Y."/>
            <person name="Seo J."/>
            <person name="Cho J.-H."/>
            <person name="Park Y.-E."/>
            <person name="Jang D.-C."/>
            <person name="Im J.-S."/>
            <person name="Choi J.-G."/>
            <person name="Park H.-J."/>
            <person name="Lee G.-B."/>
            <person name="Lee Y.-G."/>
            <person name="Hong S.-Y."/>
            <person name="Cho K."/>
            <person name="Sohn K.H."/>
        </authorList>
    </citation>
    <scope>NUCLEOTIDE SEQUENCE</scope>
    <source>
        <strain evidence="1">KR_2_A2</strain>
    </source>
</reference>
<dbReference type="Proteomes" id="UP000704712">
    <property type="component" value="Unassembled WGS sequence"/>
</dbReference>
<dbReference type="PANTHER" id="PTHR43441:SF2">
    <property type="entry name" value="FAMILY ACETYLTRANSFERASE, PUTATIVE (AFU_ORTHOLOGUE AFUA_7G00850)-RELATED"/>
    <property type="match status" value="1"/>
</dbReference>
<dbReference type="InterPro" id="IPR016181">
    <property type="entry name" value="Acyl_CoA_acyltransferase"/>
</dbReference>
<comment type="caution">
    <text evidence="1">The sequence shown here is derived from an EMBL/GenBank/DDBJ whole genome shotgun (WGS) entry which is preliminary data.</text>
</comment>
<dbReference type="PANTHER" id="PTHR43441">
    <property type="entry name" value="RIBOSOMAL-PROTEIN-SERINE ACETYLTRANSFERASE"/>
    <property type="match status" value="1"/>
</dbReference>
<evidence type="ECO:0000313" key="2">
    <source>
        <dbReference type="Proteomes" id="UP000704712"/>
    </source>
</evidence>
<organism evidence="1 2">
    <name type="scientific">Phytophthora infestans</name>
    <name type="common">Potato late blight agent</name>
    <name type="synonym">Botrytis infestans</name>
    <dbReference type="NCBI Taxonomy" id="4787"/>
    <lineage>
        <taxon>Eukaryota</taxon>
        <taxon>Sar</taxon>
        <taxon>Stramenopiles</taxon>
        <taxon>Oomycota</taxon>
        <taxon>Peronosporomycetes</taxon>
        <taxon>Peronosporales</taxon>
        <taxon>Peronosporaceae</taxon>
        <taxon>Phytophthora</taxon>
    </lineage>
</organism>
<dbReference type="SUPFAM" id="SSF55729">
    <property type="entry name" value="Acyl-CoA N-acyltransferases (Nat)"/>
    <property type="match status" value="1"/>
</dbReference>
<dbReference type="GO" id="GO:1990189">
    <property type="term" value="F:protein N-terminal-serine acetyltransferase activity"/>
    <property type="evidence" value="ECO:0007669"/>
    <property type="project" value="TreeGrafter"/>
</dbReference>
<sequence>MSTVNAFGQAVGLSLDDWNPPPFPSHLTMKGDYFKTRAAIEAIFLLAVKAFQLGYRRLEWKCDSYNYPSRNAAIRFGFTYEGLFRQAIVYKGRDRSTTWFAIIDRDWNKGLKKAFERWLDSNNFDEEGQQKLRLSELTAPFVHARS</sequence>
<dbReference type="Gene3D" id="3.40.630.30">
    <property type="match status" value="1"/>
</dbReference>